<evidence type="ECO:0000256" key="1">
    <source>
        <dbReference type="SAM" id="Phobius"/>
    </source>
</evidence>
<protein>
    <submittedName>
        <fullName evidence="2">Uncharacterized protein</fullName>
    </submittedName>
</protein>
<dbReference type="EMBL" id="BARW01009686">
    <property type="protein sequence ID" value="GAI83487.1"/>
    <property type="molecule type" value="Genomic_DNA"/>
</dbReference>
<name>X1RS00_9ZZZZ</name>
<reference evidence="2" key="1">
    <citation type="journal article" date="2014" name="Front. Microbiol.">
        <title>High frequency of phylogenetically diverse reductive dehalogenase-homologous genes in deep subseafloor sedimentary metagenomes.</title>
        <authorList>
            <person name="Kawai M."/>
            <person name="Futagami T."/>
            <person name="Toyoda A."/>
            <person name="Takaki Y."/>
            <person name="Nishi S."/>
            <person name="Hori S."/>
            <person name="Arai W."/>
            <person name="Tsubouchi T."/>
            <person name="Morono Y."/>
            <person name="Uchiyama I."/>
            <person name="Ito T."/>
            <person name="Fujiyama A."/>
            <person name="Inagaki F."/>
            <person name="Takami H."/>
        </authorList>
    </citation>
    <scope>NUCLEOTIDE SEQUENCE</scope>
    <source>
        <strain evidence="2">Expedition CK06-06</strain>
    </source>
</reference>
<accession>X1RS00</accession>
<sequence length="79" mass="9139">MSPSREIFWNVPFGDVVLYSLAALVIGILVYAFYRRYRLWRLGGPSNHFNQWTERIKAFVVTGIIDGILQRKFFGIAEG</sequence>
<feature type="transmembrane region" description="Helical" evidence="1">
    <location>
        <begin position="16"/>
        <end position="34"/>
    </location>
</feature>
<keyword evidence="1" id="KW-1133">Transmembrane helix</keyword>
<keyword evidence="1" id="KW-0472">Membrane</keyword>
<keyword evidence="1" id="KW-0812">Transmembrane</keyword>
<dbReference type="AlphaFoldDB" id="X1RS00"/>
<proteinExistence type="predicted"/>
<comment type="caution">
    <text evidence="2">The sequence shown here is derived from an EMBL/GenBank/DDBJ whole genome shotgun (WGS) entry which is preliminary data.</text>
</comment>
<organism evidence="2">
    <name type="scientific">marine sediment metagenome</name>
    <dbReference type="NCBI Taxonomy" id="412755"/>
    <lineage>
        <taxon>unclassified sequences</taxon>
        <taxon>metagenomes</taxon>
        <taxon>ecological metagenomes</taxon>
    </lineage>
</organism>
<gene>
    <name evidence="2" type="ORF">S12H4_19382</name>
</gene>
<evidence type="ECO:0000313" key="2">
    <source>
        <dbReference type="EMBL" id="GAI83487.1"/>
    </source>
</evidence>